<dbReference type="InterPro" id="IPR011045">
    <property type="entry name" value="N2O_reductase_N"/>
</dbReference>
<dbReference type="AlphaFoldDB" id="A0A127A0J1"/>
<dbReference type="Proteomes" id="UP000070134">
    <property type="component" value="Chromosome"/>
</dbReference>
<dbReference type="KEGG" id="satk:SA2016_2260"/>
<reference evidence="3 4" key="1">
    <citation type="submission" date="2016-02" db="EMBL/GenBank/DDBJ databases">
        <title>Complete genome of Sinomonas atrocyanea KCTC 3377.</title>
        <authorList>
            <person name="Kim K.M."/>
        </authorList>
    </citation>
    <scope>NUCLEOTIDE SEQUENCE [LARGE SCALE GENOMIC DNA]</scope>
    <source>
        <strain evidence="3 4">KCTC 3377</strain>
    </source>
</reference>
<evidence type="ECO:0000313" key="3">
    <source>
        <dbReference type="EMBL" id="AMM32929.1"/>
    </source>
</evidence>
<dbReference type="PROSITE" id="PS51257">
    <property type="entry name" value="PROKAR_LIPOPROTEIN"/>
    <property type="match status" value="1"/>
</dbReference>
<proteinExistence type="predicted"/>
<keyword evidence="2" id="KW-0732">Signal</keyword>
<dbReference type="InterPro" id="IPR015943">
    <property type="entry name" value="WD40/YVTN_repeat-like_dom_sf"/>
</dbReference>
<feature type="region of interest" description="Disordered" evidence="1">
    <location>
        <begin position="93"/>
        <end position="119"/>
    </location>
</feature>
<protein>
    <recommendedName>
        <fullName evidence="5">YncE family protein</fullName>
    </recommendedName>
</protein>
<accession>A0A127A0J1</accession>
<dbReference type="OrthoDB" id="4750337at2"/>
<dbReference type="STRING" id="37927.SA2016_2260"/>
<dbReference type="SUPFAM" id="SSF50974">
    <property type="entry name" value="Nitrous oxide reductase, N-terminal domain"/>
    <property type="match status" value="1"/>
</dbReference>
<feature type="chain" id="PRO_5038835613" description="YncE family protein" evidence="2">
    <location>
        <begin position="31"/>
        <end position="119"/>
    </location>
</feature>
<evidence type="ECO:0008006" key="5">
    <source>
        <dbReference type="Google" id="ProtNLM"/>
    </source>
</evidence>
<gene>
    <name evidence="3" type="ORF">SA2016_2260</name>
</gene>
<keyword evidence="4" id="KW-1185">Reference proteome</keyword>
<evidence type="ECO:0000313" key="4">
    <source>
        <dbReference type="Proteomes" id="UP000070134"/>
    </source>
</evidence>
<dbReference type="RefSeq" id="WP_066498072.1">
    <property type="nucleotide sequence ID" value="NZ_BJMO01000095.1"/>
</dbReference>
<sequence length="119" mass="12194" precursor="true">MPFRPVPRRLAAAVLAGAAAVALTACSGSAAAPASALPLRQVQDLALPGAPTRLDYQAIDPGARRLYIAHLGDGTVEAIDLDKPAVAGTVTGTPSVHGVMVAPTGTRSWPPPRGRTRWP</sequence>
<name>A0A127A0J1_9MICC</name>
<organism evidence="3 4">
    <name type="scientific">Sinomonas atrocyanea</name>
    <dbReference type="NCBI Taxonomy" id="37927"/>
    <lineage>
        <taxon>Bacteria</taxon>
        <taxon>Bacillati</taxon>
        <taxon>Actinomycetota</taxon>
        <taxon>Actinomycetes</taxon>
        <taxon>Micrococcales</taxon>
        <taxon>Micrococcaceae</taxon>
        <taxon>Sinomonas</taxon>
    </lineage>
</organism>
<evidence type="ECO:0000256" key="1">
    <source>
        <dbReference type="SAM" id="MobiDB-lite"/>
    </source>
</evidence>
<dbReference type="EMBL" id="CP014518">
    <property type="protein sequence ID" value="AMM32929.1"/>
    <property type="molecule type" value="Genomic_DNA"/>
</dbReference>
<feature type="signal peptide" evidence="2">
    <location>
        <begin position="1"/>
        <end position="30"/>
    </location>
</feature>
<dbReference type="Gene3D" id="2.130.10.10">
    <property type="entry name" value="YVTN repeat-like/Quinoprotein amine dehydrogenase"/>
    <property type="match status" value="1"/>
</dbReference>
<evidence type="ECO:0000256" key="2">
    <source>
        <dbReference type="SAM" id="SignalP"/>
    </source>
</evidence>